<feature type="compositionally biased region" description="Low complexity" evidence="1">
    <location>
        <begin position="174"/>
        <end position="189"/>
    </location>
</feature>
<dbReference type="EMBL" id="BSXN01003033">
    <property type="protein sequence ID" value="GME78323.1"/>
    <property type="molecule type" value="Genomic_DNA"/>
</dbReference>
<feature type="region of interest" description="Disordered" evidence="1">
    <location>
        <begin position="350"/>
        <end position="380"/>
    </location>
</feature>
<comment type="caution">
    <text evidence="2">The sequence shown here is derived from an EMBL/GenBank/DDBJ whole genome shotgun (WGS) entry which is preliminary data.</text>
</comment>
<feature type="region of interest" description="Disordered" evidence="1">
    <location>
        <begin position="157"/>
        <end position="193"/>
    </location>
</feature>
<evidence type="ECO:0000256" key="1">
    <source>
        <dbReference type="SAM" id="MobiDB-lite"/>
    </source>
</evidence>
<proteinExistence type="predicted"/>
<name>A0A9W6WKK2_CANBO</name>
<evidence type="ECO:0000313" key="2">
    <source>
        <dbReference type="EMBL" id="GME78323.1"/>
    </source>
</evidence>
<feature type="compositionally biased region" description="Polar residues" evidence="1">
    <location>
        <begin position="132"/>
        <end position="142"/>
    </location>
</feature>
<evidence type="ECO:0000313" key="3">
    <source>
        <dbReference type="Proteomes" id="UP001165120"/>
    </source>
</evidence>
<protein>
    <submittedName>
        <fullName evidence="2">Unnamed protein product</fullName>
    </submittedName>
</protein>
<accession>A0A9W6WKK2</accession>
<feature type="region of interest" description="Disordered" evidence="1">
    <location>
        <begin position="111"/>
        <end position="143"/>
    </location>
</feature>
<feature type="compositionally biased region" description="Pro residues" evidence="1">
    <location>
        <begin position="162"/>
        <end position="173"/>
    </location>
</feature>
<dbReference type="Proteomes" id="UP001165120">
    <property type="component" value="Unassembled WGS sequence"/>
</dbReference>
<sequence>MSENDENNNNNINDNNKILIGSSPSRLCDMFDSNVLDNNHILNLRTTNWTPYIDNTFDPSLMDPNSHIGATRLSPIQPRQYNNSINNNGLPQSGSTQNNVLQQTQLQLLQQQQQLTPQHHSNLMPLQPQPFYPQSVQKQSNPQSQILLSAQQQQQFFGPIPNLSPYPSLPPQQLPSQSQSRSQSQTHLQAQSQSQFSVNQFASQYSFGNILSSPSRPLDFSPFNANTATPNNNINVADLSFRYSDYINGTPSKMDLDAFLEKENVTNNMSLGTPLDKNNMITSSGGNLKIFKTPLRELSSNTPRRSLGSTVKKLPFANLEDTPKTKNQFQQQQQHQLQQQQQQLQIQLQIQSQLQSQQQPPQQSQQPPSLQSTSSSTTIH</sequence>
<organism evidence="2 3">
    <name type="scientific">Candida boidinii</name>
    <name type="common">Yeast</name>
    <dbReference type="NCBI Taxonomy" id="5477"/>
    <lineage>
        <taxon>Eukaryota</taxon>
        <taxon>Fungi</taxon>
        <taxon>Dikarya</taxon>
        <taxon>Ascomycota</taxon>
        <taxon>Saccharomycotina</taxon>
        <taxon>Pichiomycetes</taxon>
        <taxon>Pichiales</taxon>
        <taxon>Pichiaceae</taxon>
        <taxon>Ogataea</taxon>
        <taxon>Ogataea/Candida clade</taxon>
    </lineage>
</organism>
<keyword evidence="3" id="KW-1185">Reference proteome</keyword>
<dbReference type="AlphaFoldDB" id="A0A9W6WKK2"/>
<gene>
    <name evidence="2" type="ORF">Cboi02_000578400</name>
</gene>
<reference evidence="2" key="1">
    <citation type="submission" date="2023-04" db="EMBL/GenBank/DDBJ databases">
        <title>Candida boidinii NBRC 10035.</title>
        <authorList>
            <person name="Ichikawa N."/>
            <person name="Sato H."/>
            <person name="Tonouchi N."/>
        </authorList>
    </citation>
    <scope>NUCLEOTIDE SEQUENCE</scope>
    <source>
        <strain evidence="2">NBRC 10035</strain>
    </source>
</reference>